<evidence type="ECO:0000259" key="5">
    <source>
        <dbReference type="PROSITE" id="PS50931"/>
    </source>
</evidence>
<dbReference type="PANTHER" id="PTHR30537">
    <property type="entry name" value="HTH-TYPE TRANSCRIPTIONAL REGULATOR"/>
    <property type="match status" value="1"/>
</dbReference>
<dbReference type="Gene3D" id="3.40.190.290">
    <property type="match status" value="1"/>
</dbReference>
<comment type="similarity">
    <text evidence="1">Belongs to the LysR transcriptional regulatory family.</text>
</comment>
<dbReference type="GO" id="GO:0043565">
    <property type="term" value="F:sequence-specific DNA binding"/>
    <property type="evidence" value="ECO:0007669"/>
    <property type="project" value="TreeGrafter"/>
</dbReference>
<organism evidence="6 7">
    <name type="scientific">Paracoccus tegillarcae</name>
    <dbReference type="NCBI Taxonomy" id="1529068"/>
    <lineage>
        <taxon>Bacteria</taxon>
        <taxon>Pseudomonadati</taxon>
        <taxon>Pseudomonadota</taxon>
        <taxon>Alphaproteobacteria</taxon>
        <taxon>Rhodobacterales</taxon>
        <taxon>Paracoccaceae</taxon>
        <taxon>Paracoccus</taxon>
    </lineage>
</organism>
<feature type="domain" description="HTH lysR-type" evidence="5">
    <location>
        <begin position="4"/>
        <end position="61"/>
    </location>
</feature>
<proteinExistence type="inferred from homology"/>
<dbReference type="Proteomes" id="UP000233742">
    <property type="component" value="Chromosome"/>
</dbReference>
<evidence type="ECO:0000313" key="6">
    <source>
        <dbReference type="EMBL" id="AUH32478.1"/>
    </source>
</evidence>
<dbReference type="KEGG" id="paro:CUV01_02920"/>
<accession>A0A2K9EC33</accession>
<dbReference type="SUPFAM" id="SSF46785">
    <property type="entry name" value="Winged helix' DNA-binding domain"/>
    <property type="match status" value="1"/>
</dbReference>
<dbReference type="InterPro" id="IPR005119">
    <property type="entry name" value="LysR_subst-bd"/>
</dbReference>
<protein>
    <submittedName>
        <fullName evidence="6">LysR family transcriptional regulator</fullName>
    </submittedName>
</protein>
<dbReference type="OrthoDB" id="9796526at2"/>
<dbReference type="GO" id="GO:0003700">
    <property type="term" value="F:DNA-binding transcription factor activity"/>
    <property type="evidence" value="ECO:0007669"/>
    <property type="project" value="InterPro"/>
</dbReference>
<keyword evidence="4" id="KW-0804">Transcription</keyword>
<reference evidence="6 7" key="1">
    <citation type="submission" date="2017-12" db="EMBL/GenBank/DDBJ databases">
        <authorList>
            <person name="Hurst M.R.H."/>
        </authorList>
    </citation>
    <scope>NUCLEOTIDE SEQUENCE [LARGE SCALE GENOMIC DNA]</scope>
    <source>
        <strain evidence="6 7">BM15</strain>
    </source>
</reference>
<dbReference type="SUPFAM" id="SSF53850">
    <property type="entry name" value="Periplasmic binding protein-like II"/>
    <property type="match status" value="1"/>
</dbReference>
<keyword evidence="7" id="KW-1185">Reference proteome</keyword>
<dbReference type="RefSeq" id="WP_101459153.1">
    <property type="nucleotide sequence ID" value="NZ_CP025408.1"/>
</dbReference>
<keyword evidence="2" id="KW-0805">Transcription regulation</keyword>
<dbReference type="AlphaFoldDB" id="A0A2K9EC33"/>
<dbReference type="PANTHER" id="PTHR30537:SF3">
    <property type="entry name" value="TRANSCRIPTIONAL REGULATORY PROTEIN"/>
    <property type="match status" value="1"/>
</dbReference>
<dbReference type="Pfam" id="PF03466">
    <property type="entry name" value="LysR_substrate"/>
    <property type="match status" value="1"/>
</dbReference>
<sequence length="289" mass="31442">MKDVGWDDLHVFFHVAEAGGLSGAARALGLSAPTVGRRMLALEQQTGQALFERAQTGYSLTPAGQALLKKVRAMQAAARPVQDFLSAQRDRPIIRLSAGTATAMFLADKFGALSRSGDNFRLNFVTSEAVLDIAHREIDLGIRNRPAEGGNLASRKLGVLRFAPYRSWSVPRPELLDWVAMDPVYARHPAARWLHDQDLPIAVRANSVATVHALINAGAGIGVMPCMIADCDPALSRAGPIIDDLTEEQHLVMHDDDRHLPHIRCLIDRIVAVYDDNADLLAGARPLRG</sequence>
<dbReference type="Gene3D" id="1.10.10.10">
    <property type="entry name" value="Winged helix-like DNA-binding domain superfamily/Winged helix DNA-binding domain"/>
    <property type="match status" value="1"/>
</dbReference>
<evidence type="ECO:0000256" key="4">
    <source>
        <dbReference type="ARBA" id="ARBA00023163"/>
    </source>
</evidence>
<gene>
    <name evidence="6" type="ORF">CUV01_02920</name>
</gene>
<dbReference type="Pfam" id="PF00126">
    <property type="entry name" value="HTH_1"/>
    <property type="match status" value="1"/>
</dbReference>
<evidence type="ECO:0000256" key="3">
    <source>
        <dbReference type="ARBA" id="ARBA00023125"/>
    </source>
</evidence>
<dbReference type="InterPro" id="IPR058163">
    <property type="entry name" value="LysR-type_TF_proteobact-type"/>
</dbReference>
<dbReference type="InterPro" id="IPR036388">
    <property type="entry name" value="WH-like_DNA-bd_sf"/>
</dbReference>
<keyword evidence="3" id="KW-0238">DNA-binding</keyword>
<dbReference type="InterPro" id="IPR036390">
    <property type="entry name" value="WH_DNA-bd_sf"/>
</dbReference>
<evidence type="ECO:0000313" key="7">
    <source>
        <dbReference type="Proteomes" id="UP000233742"/>
    </source>
</evidence>
<dbReference type="GO" id="GO:0006351">
    <property type="term" value="P:DNA-templated transcription"/>
    <property type="evidence" value="ECO:0007669"/>
    <property type="project" value="TreeGrafter"/>
</dbReference>
<dbReference type="InterPro" id="IPR000847">
    <property type="entry name" value="LysR_HTH_N"/>
</dbReference>
<name>A0A2K9EC33_9RHOB</name>
<dbReference type="EMBL" id="CP025408">
    <property type="protein sequence ID" value="AUH32478.1"/>
    <property type="molecule type" value="Genomic_DNA"/>
</dbReference>
<dbReference type="PROSITE" id="PS50931">
    <property type="entry name" value="HTH_LYSR"/>
    <property type="match status" value="1"/>
</dbReference>
<evidence type="ECO:0000256" key="1">
    <source>
        <dbReference type="ARBA" id="ARBA00009437"/>
    </source>
</evidence>
<evidence type="ECO:0000256" key="2">
    <source>
        <dbReference type="ARBA" id="ARBA00023015"/>
    </source>
</evidence>